<dbReference type="InterPro" id="IPR023203">
    <property type="entry name" value="TTHA0068_sf"/>
</dbReference>
<dbReference type="Gene3D" id="1.10.3450.10">
    <property type="entry name" value="TTHA0068-like"/>
    <property type="match status" value="1"/>
</dbReference>
<dbReference type="PANTHER" id="PTHR34796:SF1">
    <property type="entry name" value="EXPRESSED PROTEIN"/>
    <property type="match status" value="1"/>
</dbReference>
<keyword evidence="2" id="KW-1185">Reference proteome</keyword>
<dbReference type="InterPro" id="IPR005500">
    <property type="entry name" value="DUF309"/>
</dbReference>
<dbReference type="RefSeq" id="WP_275474433.1">
    <property type="nucleotide sequence ID" value="NZ_CP162940.1"/>
</dbReference>
<proteinExistence type="predicted"/>
<dbReference type="EMBL" id="JBDXSU010000007">
    <property type="protein sequence ID" value="MFB5190798.1"/>
    <property type="molecule type" value="Genomic_DNA"/>
</dbReference>
<dbReference type="SUPFAM" id="SSF140663">
    <property type="entry name" value="TTHA0068-like"/>
    <property type="match status" value="1"/>
</dbReference>
<dbReference type="PANTHER" id="PTHR34796">
    <property type="entry name" value="EXPRESSED PROTEIN"/>
    <property type="match status" value="1"/>
</dbReference>
<evidence type="ECO:0000313" key="1">
    <source>
        <dbReference type="EMBL" id="MFB5190798.1"/>
    </source>
</evidence>
<organism evidence="1 2">
    <name type="scientific">Alicyclobacillus fastidiosus</name>
    <dbReference type="NCBI Taxonomy" id="392011"/>
    <lineage>
        <taxon>Bacteria</taxon>
        <taxon>Bacillati</taxon>
        <taxon>Bacillota</taxon>
        <taxon>Bacilli</taxon>
        <taxon>Bacillales</taxon>
        <taxon>Alicyclobacillaceae</taxon>
        <taxon>Alicyclobacillus</taxon>
    </lineage>
</organism>
<reference evidence="1 2" key="1">
    <citation type="journal article" date="2024" name="Int. J. Mol. Sci.">
        <title>Exploration of Alicyclobacillus spp. Genome in Search of Antibiotic Resistance.</title>
        <authorList>
            <person name="Bucka-Kolendo J."/>
            <person name="Kiousi D.E."/>
            <person name="Dekowska A."/>
            <person name="Mikolajczuk-Szczyrba A."/>
            <person name="Karadedos D.M."/>
            <person name="Michael P."/>
            <person name="Galanis A."/>
            <person name="Sokolowska B."/>
        </authorList>
    </citation>
    <scope>NUCLEOTIDE SEQUENCE [LARGE SCALE GENOMIC DNA]</scope>
    <source>
        <strain evidence="1 2">KKP 3000</strain>
    </source>
</reference>
<accession>A0ABV5AEV5</accession>
<name>A0ABV5AEV5_9BACL</name>
<dbReference type="Proteomes" id="UP001579974">
    <property type="component" value="Unassembled WGS sequence"/>
</dbReference>
<sequence length="143" mass="16718">MDHRLMAYLYFFNVKRDYFECHEYGEHLWLERGRPPVLKGLIQAAVTLYHLHRGNVRGGYQMWQRAKGYLEEGRPVYEGIDVEALVFAIDQVYKAVPAEWYTERVSSAQIAKLGLPTVRVHILDDEICRRLPTYVPQHLGEPS</sequence>
<protein>
    <submittedName>
        <fullName evidence="1">DUF309 domain-containing protein</fullName>
    </submittedName>
</protein>
<gene>
    <name evidence="1" type="ORF">KKP3000_004284</name>
</gene>
<evidence type="ECO:0000313" key="2">
    <source>
        <dbReference type="Proteomes" id="UP001579974"/>
    </source>
</evidence>
<comment type="caution">
    <text evidence="1">The sequence shown here is derived from an EMBL/GenBank/DDBJ whole genome shotgun (WGS) entry which is preliminary data.</text>
</comment>
<dbReference type="Pfam" id="PF03745">
    <property type="entry name" value="DUF309"/>
    <property type="match status" value="1"/>
</dbReference>